<dbReference type="Proteomes" id="UP000186594">
    <property type="component" value="Unassembled WGS sequence"/>
</dbReference>
<dbReference type="OrthoDB" id="5405362at2759"/>
<organism evidence="1 2">
    <name type="scientific">Neolecta irregularis (strain DAH-3)</name>
    <dbReference type="NCBI Taxonomy" id="1198029"/>
    <lineage>
        <taxon>Eukaryota</taxon>
        <taxon>Fungi</taxon>
        <taxon>Dikarya</taxon>
        <taxon>Ascomycota</taxon>
        <taxon>Taphrinomycotina</taxon>
        <taxon>Neolectales</taxon>
        <taxon>Neolectaceae</taxon>
        <taxon>Neolecta</taxon>
    </lineage>
</organism>
<reference evidence="1 2" key="1">
    <citation type="submission" date="2016-04" db="EMBL/GenBank/DDBJ databases">
        <title>Evolutionary innovation and constraint leading to complex multicellularity in the Ascomycota.</title>
        <authorList>
            <person name="Cisse O."/>
            <person name="Nguyen A."/>
            <person name="Hewitt D.A."/>
            <person name="Jedd G."/>
            <person name="Stajich J.E."/>
        </authorList>
    </citation>
    <scope>NUCLEOTIDE SEQUENCE [LARGE SCALE GENOMIC DNA]</scope>
    <source>
        <strain evidence="1 2">DAH-3</strain>
    </source>
</reference>
<name>A0A1U7LMN7_NEOID</name>
<proteinExistence type="predicted"/>
<comment type="caution">
    <text evidence="1">The sequence shown here is derived from an EMBL/GenBank/DDBJ whole genome shotgun (WGS) entry which is preliminary data.</text>
</comment>
<feature type="non-terminal residue" evidence="1">
    <location>
        <position position="1"/>
    </location>
</feature>
<gene>
    <name evidence="1" type="ORF">NEOLI_001151</name>
</gene>
<dbReference type="AlphaFoldDB" id="A0A1U7LMN7"/>
<evidence type="ECO:0000313" key="2">
    <source>
        <dbReference type="Proteomes" id="UP000186594"/>
    </source>
</evidence>
<protein>
    <submittedName>
        <fullName evidence="1">Uncharacterized protein</fullName>
    </submittedName>
</protein>
<sequence>VRLSGLGRVGIYAPVLPTPPPNRAPSSLHLWIMPATVQAQLPKQRRANNIYAKREAAKRGANVVPKSEKTKPSISPFWIGVSIALIDLKIG</sequence>
<accession>A0A1U7LMN7</accession>
<dbReference type="EMBL" id="LXFE01001251">
    <property type="protein sequence ID" value="OLL23781.1"/>
    <property type="molecule type" value="Genomic_DNA"/>
</dbReference>
<keyword evidence="2" id="KW-1185">Reference proteome</keyword>
<evidence type="ECO:0000313" key="1">
    <source>
        <dbReference type="EMBL" id="OLL23781.1"/>
    </source>
</evidence>